<reference evidence="2 3" key="1">
    <citation type="journal article" date="2016" name="Nat. Commun.">
        <title>Thousands of microbial genomes shed light on interconnected biogeochemical processes in an aquifer system.</title>
        <authorList>
            <person name="Anantharaman K."/>
            <person name="Brown C.T."/>
            <person name="Hug L.A."/>
            <person name="Sharon I."/>
            <person name="Castelle C.J."/>
            <person name="Probst A.J."/>
            <person name="Thomas B.C."/>
            <person name="Singh A."/>
            <person name="Wilkins M.J."/>
            <person name="Karaoz U."/>
            <person name="Brodie E.L."/>
            <person name="Williams K.H."/>
            <person name="Hubbard S.S."/>
            <person name="Banfield J.F."/>
        </authorList>
    </citation>
    <scope>NUCLEOTIDE SEQUENCE [LARGE SCALE GENOMIC DNA]</scope>
</reference>
<dbReference type="Proteomes" id="UP000177810">
    <property type="component" value="Unassembled WGS sequence"/>
</dbReference>
<feature type="transmembrane region" description="Helical" evidence="1">
    <location>
        <begin position="7"/>
        <end position="27"/>
    </location>
</feature>
<evidence type="ECO:0000313" key="3">
    <source>
        <dbReference type="Proteomes" id="UP000177810"/>
    </source>
</evidence>
<evidence type="ECO:0000313" key="2">
    <source>
        <dbReference type="EMBL" id="OGZ32795.1"/>
    </source>
</evidence>
<name>A0A1G2F407_9BACT</name>
<comment type="caution">
    <text evidence="2">The sequence shown here is derived from an EMBL/GenBank/DDBJ whole genome shotgun (WGS) entry which is preliminary data.</text>
</comment>
<feature type="transmembrane region" description="Helical" evidence="1">
    <location>
        <begin position="39"/>
        <end position="60"/>
    </location>
</feature>
<dbReference type="STRING" id="1801990.A2V69_03130"/>
<proteinExistence type="predicted"/>
<keyword evidence="1" id="KW-1133">Transmembrane helix</keyword>
<feature type="transmembrane region" description="Helical" evidence="1">
    <location>
        <begin position="65"/>
        <end position="81"/>
    </location>
</feature>
<keyword evidence="1" id="KW-0472">Membrane</keyword>
<evidence type="ECO:0000256" key="1">
    <source>
        <dbReference type="SAM" id="Phobius"/>
    </source>
</evidence>
<feature type="transmembrane region" description="Helical" evidence="1">
    <location>
        <begin position="87"/>
        <end position="106"/>
    </location>
</feature>
<organism evidence="2 3">
    <name type="scientific">Candidatus Portnoybacteria bacterium RBG_13_40_8</name>
    <dbReference type="NCBI Taxonomy" id="1801990"/>
    <lineage>
        <taxon>Bacteria</taxon>
        <taxon>Candidatus Portnoyibacteriota</taxon>
    </lineage>
</organism>
<dbReference type="AlphaFoldDB" id="A0A1G2F407"/>
<sequence>MSTLQKQIILGFAVILLGAFFWYFLHYVFYVGNLTTGCWIAGGTLFLLWGIGLCLAMLLIDDNKVLYGSFLITLGLFGLFFNNEPFYYLAGLIILFAAFCSASAMIKREEEIQVNLNFWRIWQRGLPRLLTALFIVVALVYFFSPHPAEIAKREITIPRETFNSVIKPFEKLITERLPEGVNDLDIEASKILTPKEIKELKDKYNIELKEDETLKDFIYKLANYQLNVAPDPYKKFIPIGLAIALFLSLKIVSFIFVPLTILLSWLIMKILLALKFTRIERETKEVETVKL</sequence>
<feature type="transmembrane region" description="Helical" evidence="1">
    <location>
        <begin position="236"/>
        <end position="268"/>
    </location>
</feature>
<protein>
    <submittedName>
        <fullName evidence="2">Uncharacterized protein</fullName>
    </submittedName>
</protein>
<gene>
    <name evidence="2" type="ORF">A2V69_03130</name>
</gene>
<keyword evidence="1" id="KW-0812">Transmembrane</keyword>
<accession>A0A1G2F407</accession>
<dbReference type="EMBL" id="MHMT01000013">
    <property type="protein sequence ID" value="OGZ32795.1"/>
    <property type="molecule type" value="Genomic_DNA"/>
</dbReference>
<feature type="transmembrane region" description="Helical" evidence="1">
    <location>
        <begin position="126"/>
        <end position="144"/>
    </location>
</feature>